<sequence length="279" mass="30731">MEDVRGADRESNKSARRSAAAVVRVERRSVRYPHAVSPALRSVIHCIDITRQIVHIRMHTGNCSFRVRAAVAAGGAFLLFMMASPVSAQTVDIEALQQQIQALLQQVAALQQQLGELRGEAGALRAEVQALKVERRLTLGARGEDVRALQRVLATDPDIYPEGIESGFFGPLTAAAVKRFQARFDMEQVGEVGPQTREHINYILENGAGKSGVIPPGLLMKFKDRSVFESLPEAAKARCKAREKLPFDRVPRGIFALCDGIDTPENEDEDEDTEEDEQS</sequence>
<feature type="compositionally biased region" description="Acidic residues" evidence="2">
    <location>
        <begin position="262"/>
        <end position="279"/>
    </location>
</feature>
<dbReference type="Pfam" id="PF01471">
    <property type="entry name" value="PG_binding_1"/>
    <property type="match status" value="1"/>
</dbReference>
<evidence type="ECO:0000259" key="3">
    <source>
        <dbReference type="Pfam" id="PF01471"/>
    </source>
</evidence>
<dbReference type="Proteomes" id="UP000231379">
    <property type="component" value="Unassembled WGS sequence"/>
</dbReference>
<gene>
    <name evidence="4" type="ORF">COU20_02600</name>
</gene>
<comment type="caution">
    <text evidence="4">The sequence shown here is derived from an EMBL/GenBank/DDBJ whole genome shotgun (WGS) entry which is preliminary data.</text>
</comment>
<dbReference type="AlphaFoldDB" id="A0A2H0U7K6"/>
<evidence type="ECO:0000256" key="2">
    <source>
        <dbReference type="SAM" id="MobiDB-lite"/>
    </source>
</evidence>
<feature type="coiled-coil region" evidence="1">
    <location>
        <begin position="86"/>
        <end position="134"/>
    </location>
</feature>
<organism evidence="4 5">
    <name type="scientific">Candidatus Kaiserbacteria bacterium CG10_big_fil_rev_8_21_14_0_10_59_10</name>
    <dbReference type="NCBI Taxonomy" id="1974612"/>
    <lineage>
        <taxon>Bacteria</taxon>
        <taxon>Candidatus Kaiseribacteriota</taxon>
    </lineage>
</organism>
<keyword evidence="1" id="KW-0175">Coiled coil</keyword>
<dbReference type="EMBL" id="PFBM01000016">
    <property type="protein sequence ID" value="PIR82389.1"/>
    <property type="molecule type" value="Genomic_DNA"/>
</dbReference>
<reference evidence="5" key="1">
    <citation type="submission" date="2017-09" db="EMBL/GenBank/DDBJ databases">
        <title>Depth-based differentiation of microbial function through sediment-hosted aquifers and enrichment of novel symbionts in the deep terrestrial subsurface.</title>
        <authorList>
            <person name="Probst A.J."/>
            <person name="Ladd B."/>
            <person name="Jarett J.K."/>
            <person name="Geller-Mcgrath D.E."/>
            <person name="Sieber C.M.K."/>
            <person name="Emerson J.B."/>
            <person name="Anantharaman K."/>
            <person name="Thomas B.C."/>
            <person name="Malmstrom R."/>
            <person name="Stieglmeier M."/>
            <person name="Klingl A."/>
            <person name="Woyke T."/>
            <person name="Ryan C.M."/>
            <person name="Banfield J.F."/>
        </authorList>
    </citation>
    <scope>NUCLEOTIDE SEQUENCE [LARGE SCALE GENOMIC DNA]</scope>
</reference>
<name>A0A2H0U7K6_9BACT</name>
<evidence type="ECO:0000313" key="4">
    <source>
        <dbReference type="EMBL" id="PIR82389.1"/>
    </source>
</evidence>
<protein>
    <recommendedName>
        <fullName evidence="3">Peptidoglycan binding-like domain-containing protein</fullName>
    </recommendedName>
</protein>
<feature type="region of interest" description="Disordered" evidence="2">
    <location>
        <begin position="259"/>
        <end position="279"/>
    </location>
</feature>
<feature type="domain" description="Peptidoglycan binding-like" evidence="3">
    <location>
        <begin position="142"/>
        <end position="199"/>
    </location>
</feature>
<dbReference type="InterPro" id="IPR036365">
    <property type="entry name" value="PGBD-like_sf"/>
</dbReference>
<proteinExistence type="predicted"/>
<accession>A0A2H0U7K6</accession>
<dbReference type="Gene3D" id="1.10.101.10">
    <property type="entry name" value="PGBD-like superfamily/PGBD"/>
    <property type="match status" value="1"/>
</dbReference>
<dbReference type="SUPFAM" id="SSF47090">
    <property type="entry name" value="PGBD-like"/>
    <property type="match status" value="1"/>
</dbReference>
<evidence type="ECO:0000256" key="1">
    <source>
        <dbReference type="SAM" id="Coils"/>
    </source>
</evidence>
<evidence type="ECO:0000313" key="5">
    <source>
        <dbReference type="Proteomes" id="UP000231379"/>
    </source>
</evidence>
<dbReference type="InterPro" id="IPR002477">
    <property type="entry name" value="Peptidoglycan-bd-like"/>
</dbReference>
<dbReference type="InterPro" id="IPR036366">
    <property type="entry name" value="PGBDSf"/>
</dbReference>